<accession>A0A918PW59</accession>
<dbReference type="RefSeq" id="WP_189485058.1">
    <property type="nucleotide sequence ID" value="NZ_BMZB01000001.1"/>
</dbReference>
<evidence type="ECO:0000313" key="2">
    <source>
        <dbReference type="Proteomes" id="UP000662572"/>
    </source>
</evidence>
<evidence type="ECO:0000313" key="1">
    <source>
        <dbReference type="EMBL" id="GGZ25062.1"/>
    </source>
</evidence>
<reference evidence="1" key="2">
    <citation type="submission" date="2020-09" db="EMBL/GenBank/DDBJ databases">
        <authorList>
            <person name="Sun Q."/>
            <person name="Kim S."/>
        </authorList>
    </citation>
    <scope>NUCLEOTIDE SEQUENCE</scope>
    <source>
        <strain evidence="1">KCTC 32296</strain>
    </source>
</reference>
<reference evidence="1" key="1">
    <citation type="journal article" date="2014" name="Int. J. Syst. Evol. Microbiol.">
        <title>Complete genome sequence of Corynebacterium casei LMG S-19264T (=DSM 44701T), isolated from a smear-ripened cheese.</title>
        <authorList>
            <consortium name="US DOE Joint Genome Institute (JGI-PGF)"/>
            <person name="Walter F."/>
            <person name="Albersmeier A."/>
            <person name="Kalinowski J."/>
            <person name="Ruckert C."/>
        </authorList>
    </citation>
    <scope>NUCLEOTIDE SEQUENCE</scope>
    <source>
        <strain evidence="1">KCTC 32296</strain>
    </source>
</reference>
<evidence type="ECO:0008006" key="3">
    <source>
        <dbReference type="Google" id="ProtNLM"/>
    </source>
</evidence>
<sequence>MLSAATKTAAGVTKGLAENDVKTSAREALHKVEREAKSVMDDVSHYASDAGQKVRHIYDQAVDEVSHVSHNVESEIKSNPVRSSMVALGVGFILGALLTRR</sequence>
<keyword evidence="2" id="KW-1185">Reference proteome</keyword>
<organism evidence="1 2">
    <name type="scientific">Asticcacaulis endophyticus</name>
    <dbReference type="NCBI Taxonomy" id="1395890"/>
    <lineage>
        <taxon>Bacteria</taxon>
        <taxon>Pseudomonadati</taxon>
        <taxon>Pseudomonadota</taxon>
        <taxon>Alphaproteobacteria</taxon>
        <taxon>Caulobacterales</taxon>
        <taxon>Caulobacteraceae</taxon>
        <taxon>Asticcacaulis</taxon>
    </lineage>
</organism>
<gene>
    <name evidence="1" type="ORF">GCM10011273_07980</name>
</gene>
<comment type="caution">
    <text evidence="1">The sequence shown here is derived from an EMBL/GenBank/DDBJ whole genome shotgun (WGS) entry which is preliminary data.</text>
</comment>
<proteinExistence type="predicted"/>
<dbReference type="Proteomes" id="UP000662572">
    <property type="component" value="Unassembled WGS sequence"/>
</dbReference>
<dbReference type="AlphaFoldDB" id="A0A918PW59"/>
<name>A0A918PW59_9CAUL</name>
<protein>
    <recommendedName>
        <fullName evidence="3">Membrane-anchored ribosome-binding protein, inhibits growth in stationary phase, ElaB/YqjD/DUF883 family</fullName>
    </recommendedName>
</protein>
<dbReference type="EMBL" id="BMZB01000001">
    <property type="protein sequence ID" value="GGZ25062.1"/>
    <property type="molecule type" value="Genomic_DNA"/>
</dbReference>